<gene>
    <name evidence="1" type="ORF">HNR07_005485</name>
</gene>
<proteinExistence type="predicted"/>
<reference evidence="1 2" key="1">
    <citation type="submission" date="2020-08" db="EMBL/GenBank/DDBJ databases">
        <title>Sequencing the genomes of 1000 actinobacteria strains.</title>
        <authorList>
            <person name="Klenk H.-P."/>
        </authorList>
    </citation>
    <scope>NUCLEOTIDE SEQUENCE [LARGE SCALE GENOMIC DNA]</scope>
    <source>
        <strain evidence="1 2">DSM 44598</strain>
    </source>
</reference>
<dbReference type="EMBL" id="JACHDO010000001">
    <property type="protein sequence ID" value="MBB5494348.1"/>
    <property type="molecule type" value="Genomic_DNA"/>
</dbReference>
<dbReference type="Gene3D" id="1.10.510.10">
    <property type="entry name" value="Transferase(Phosphotransferase) domain 1"/>
    <property type="match status" value="1"/>
</dbReference>
<keyword evidence="2" id="KW-1185">Reference proteome</keyword>
<dbReference type="InterPro" id="IPR011009">
    <property type="entry name" value="Kinase-like_dom_sf"/>
</dbReference>
<comment type="caution">
    <text evidence="1">The sequence shown here is derived from an EMBL/GenBank/DDBJ whole genome shotgun (WGS) entry which is preliminary data.</text>
</comment>
<evidence type="ECO:0000313" key="2">
    <source>
        <dbReference type="Proteomes" id="UP000579647"/>
    </source>
</evidence>
<evidence type="ECO:0008006" key="3">
    <source>
        <dbReference type="Google" id="ProtNLM"/>
    </source>
</evidence>
<accession>A0A840WW17</accession>
<organism evidence="1 2">
    <name type="scientific">Nocardiopsis metallicus</name>
    <dbReference type="NCBI Taxonomy" id="179819"/>
    <lineage>
        <taxon>Bacteria</taxon>
        <taxon>Bacillati</taxon>
        <taxon>Actinomycetota</taxon>
        <taxon>Actinomycetes</taxon>
        <taxon>Streptosporangiales</taxon>
        <taxon>Nocardiopsidaceae</taxon>
        <taxon>Nocardiopsis</taxon>
    </lineage>
</organism>
<dbReference type="RefSeq" id="WP_246420512.1">
    <property type="nucleotide sequence ID" value="NZ_BAAAKM010000059.1"/>
</dbReference>
<name>A0A840WW17_9ACTN</name>
<dbReference type="Proteomes" id="UP000579647">
    <property type="component" value="Unassembled WGS sequence"/>
</dbReference>
<sequence>MVRGSRPSVGAPTTRGTWARISWRPPSRVFAREFSGLEASVAVRDVPKPSFIQTVHWMNDDLVCRAEEMTLIGEPVVSTAYTLDKAPELSGQWWEELSTALERLASTDTDRVSLIQADIDRSIREAFGAPIDTTVSQWVIGHGDLHWANLTAPRLFLLDWDSWGLMPRGLDAAKLWESAFRIPDLTEEITKRLAPDLACRDGKLSRLWVCANRVLGARYRKQETDQTRHAQRAGKVLLAELS</sequence>
<evidence type="ECO:0000313" key="1">
    <source>
        <dbReference type="EMBL" id="MBB5494348.1"/>
    </source>
</evidence>
<dbReference type="AlphaFoldDB" id="A0A840WW17"/>
<protein>
    <recommendedName>
        <fullName evidence="3">Aminoglycoside phosphotransferase domain-containing protein</fullName>
    </recommendedName>
</protein>
<dbReference type="SUPFAM" id="SSF56112">
    <property type="entry name" value="Protein kinase-like (PK-like)"/>
    <property type="match status" value="1"/>
</dbReference>